<organism evidence="2 3">
    <name type="scientific">Cupriavidus taiwanensis</name>
    <dbReference type="NCBI Taxonomy" id="164546"/>
    <lineage>
        <taxon>Bacteria</taxon>
        <taxon>Pseudomonadati</taxon>
        <taxon>Pseudomonadota</taxon>
        <taxon>Betaproteobacteria</taxon>
        <taxon>Burkholderiales</taxon>
        <taxon>Burkholderiaceae</taxon>
        <taxon>Cupriavidus</taxon>
    </lineage>
</organism>
<feature type="compositionally biased region" description="Basic residues" evidence="1">
    <location>
        <begin position="99"/>
        <end position="110"/>
    </location>
</feature>
<gene>
    <name evidence="2" type="ORF">CBM2594_A41264</name>
</gene>
<dbReference type="AlphaFoldDB" id="A0A7Z7JA13"/>
<reference evidence="2 3" key="1">
    <citation type="submission" date="2018-01" db="EMBL/GenBank/DDBJ databases">
        <authorList>
            <person name="Clerissi C."/>
        </authorList>
    </citation>
    <scope>NUCLEOTIDE SEQUENCE [LARGE SCALE GENOMIC DNA]</scope>
    <source>
        <strain evidence="2">Cupriavidus taiwanensis STM 6021</strain>
    </source>
</reference>
<feature type="region of interest" description="Disordered" evidence="1">
    <location>
        <begin position="73"/>
        <end position="176"/>
    </location>
</feature>
<feature type="compositionally biased region" description="Low complexity" evidence="1">
    <location>
        <begin position="111"/>
        <end position="121"/>
    </location>
</feature>
<feature type="compositionally biased region" description="Low complexity" evidence="1">
    <location>
        <begin position="158"/>
        <end position="170"/>
    </location>
</feature>
<dbReference type="Proteomes" id="UP000257139">
    <property type="component" value="Chromosome CBM2594_a"/>
</dbReference>
<feature type="compositionally biased region" description="Low complexity" evidence="1">
    <location>
        <begin position="247"/>
        <end position="268"/>
    </location>
</feature>
<sequence>MCLSCAWLIRLGLIEWNGLVFAASKDHADRRLSLPARARAAHADLLPAGPAHAPAAGGPAVLRRALAQRRAHRCRGRTVGAGPGSHRARARGQAGAHAPARRRRRRRYRAAGKAAQGQAGRTRSRAGAPARKPGPCRSGPQGHATQGPGSAAPGQQCRAPGRTGPPARAGGRCRRRRQHRGGFRLVGEAVIGLCRARAPAGQAEHHLQRGRRRQSGRSGRRPHGARRLAAVDAAGQVQRQCRLGQRGAARGAAVRPAAARQQRRSAVQYPDHVLAQGRGRLGPLPRQAAPASRSGRYRTNGGSLEKNSNKARLTGMRLQFQPAWKDNSHACATAGPYHE</sequence>
<feature type="region of interest" description="Disordered" evidence="1">
    <location>
        <begin position="247"/>
        <end position="307"/>
    </location>
</feature>
<evidence type="ECO:0000313" key="3">
    <source>
        <dbReference type="Proteomes" id="UP000257139"/>
    </source>
</evidence>
<proteinExistence type="predicted"/>
<feature type="region of interest" description="Disordered" evidence="1">
    <location>
        <begin position="199"/>
        <end position="233"/>
    </location>
</feature>
<protein>
    <submittedName>
        <fullName evidence="2">Uncharacterized protein</fullName>
    </submittedName>
</protein>
<feature type="compositionally biased region" description="Basic residues" evidence="1">
    <location>
        <begin position="208"/>
        <end position="226"/>
    </location>
</feature>
<dbReference type="EMBL" id="OGUU01000008">
    <property type="protein sequence ID" value="SPC09976.1"/>
    <property type="molecule type" value="Genomic_DNA"/>
</dbReference>
<comment type="caution">
    <text evidence="2">The sequence shown here is derived from an EMBL/GenBank/DDBJ whole genome shotgun (WGS) entry which is preliminary data.</text>
</comment>
<evidence type="ECO:0000256" key="1">
    <source>
        <dbReference type="SAM" id="MobiDB-lite"/>
    </source>
</evidence>
<accession>A0A7Z7JA13</accession>
<evidence type="ECO:0000313" key="2">
    <source>
        <dbReference type="EMBL" id="SPC09976.1"/>
    </source>
</evidence>
<name>A0A7Z7JA13_9BURK</name>